<keyword evidence="4" id="KW-1185">Reference proteome</keyword>
<keyword evidence="2" id="KW-0732">Signal</keyword>
<evidence type="ECO:0000256" key="1">
    <source>
        <dbReference type="SAM" id="MobiDB-lite"/>
    </source>
</evidence>
<reference evidence="3 4" key="1">
    <citation type="journal article" date="2023" name="Access Microbiol">
        <title>The genome of a steinernematid-associated Pseudomonas piscis bacterium encodes the biosynthesis of insect toxins.</title>
        <authorList>
            <person name="Awori R.M."/>
            <person name="Hendre P."/>
            <person name="Amugune N.O."/>
        </authorList>
    </citation>
    <scope>NUCLEOTIDE SEQUENCE [LARGE SCALE GENOMIC DNA]</scope>
    <source>
        <strain evidence="3 4">75</strain>
    </source>
</reference>
<accession>A0ABY9N9Z1</accession>
<feature type="signal peptide" evidence="2">
    <location>
        <begin position="1"/>
        <end position="32"/>
    </location>
</feature>
<feature type="compositionally biased region" description="Polar residues" evidence="1">
    <location>
        <begin position="338"/>
        <end position="355"/>
    </location>
</feature>
<evidence type="ECO:0000313" key="3">
    <source>
        <dbReference type="EMBL" id="WMN15175.1"/>
    </source>
</evidence>
<gene>
    <name evidence="3" type="ORF">QL104_17555</name>
</gene>
<dbReference type="EMBL" id="CP133164">
    <property type="protein sequence ID" value="WMN15175.1"/>
    <property type="molecule type" value="Genomic_DNA"/>
</dbReference>
<organism evidence="3 4">
    <name type="scientific">Pseudomonas piscis</name>
    <dbReference type="NCBI Taxonomy" id="2614538"/>
    <lineage>
        <taxon>Bacteria</taxon>
        <taxon>Pseudomonadati</taxon>
        <taxon>Pseudomonadota</taxon>
        <taxon>Gammaproteobacteria</taxon>
        <taxon>Pseudomonadales</taxon>
        <taxon>Pseudomonadaceae</taxon>
        <taxon>Pseudomonas</taxon>
    </lineage>
</organism>
<protein>
    <recommendedName>
        <fullName evidence="5">Cytochrome c family protein</fullName>
    </recommendedName>
</protein>
<evidence type="ECO:0000256" key="2">
    <source>
        <dbReference type="SAM" id="SignalP"/>
    </source>
</evidence>
<name>A0ABY9N9Z1_9PSED</name>
<dbReference type="RefSeq" id="WP_085598815.1">
    <property type="nucleotide sequence ID" value="NZ_CP133164.1"/>
</dbReference>
<evidence type="ECO:0008006" key="5">
    <source>
        <dbReference type="Google" id="ProtNLM"/>
    </source>
</evidence>
<proteinExistence type="predicted"/>
<feature type="region of interest" description="Disordered" evidence="1">
    <location>
        <begin position="331"/>
        <end position="355"/>
    </location>
</feature>
<sequence>MERRTSGARWLCKSFASALASAAMLLGASAHAQSLAITVSPNVPRDIPGGAPQASLAAAAAFAWQEFIALNWPARAGQRDVPDFNRPFGASGGPLVWQTYRSKVEIFPGNGNANVGPPGYSPTGGPSYGYNTTPIYNYAIPVPACPGQAPVSQPAWVNLDEITQIGLNQMFAGISSTAPSNRNSQPQLVRFLAKANQTQYSYVAANQYWYTNAALRQAAQNFVNGIKQVPPRFAASRVAFPSGTIEVKSAWRKLAPTEDPSRFHRQTVRFYERKGTNNGLCYFEEQWAMVALHIIHKTPSAPNFIYATFEQSDNILLADGSRVEDQNGVILRRPPVSSPTTPALSYQDSPSNPQVRANGPFCQPARQLYYQETPGSGKPVGGSICVNQRYESITAEVIQANRDAHQAIQAYTLGRGIGSSPWQYYKLVSVQAQPFDVSQISRSDVSHGPAVFYQANIMVETDYTLQQFKGRIAANGAPTSFQAAGAPPPPNVYSLTNRPPVAQGVNMGGCMGCHGNAQVAGYDFSFILKGGQVRLPEAPGGNALAEASARYQEVFNPHIEGDSHGAQ</sequence>
<feature type="chain" id="PRO_5047391964" description="Cytochrome c family protein" evidence="2">
    <location>
        <begin position="33"/>
        <end position="567"/>
    </location>
</feature>
<evidence type="ECO:0000313" key="4">
    <source>
        <dbReference type="Proteomes" id="UP001237292"/>
    </source>
</evidence>
<dbReference type="Proteomes" id="UP001237292">
    <property type="component" value="Chromosome"/>
</dbReference>